<dbReference type="AlphaFoldDB" id="A0A7W3R9R8"/>
<accession>A0A7W3R9R8</accession>
<dbReference type="Gene3D" id="3.40.50.150">
    <property type="entry name" value="Vaccinia Virus protein VP39"/>
    <property type="match status" value="1"/>
</dbReference>
<dbReference type="GO" id="GO:0032259">
    <property type="term" value="P:methylation"/>
    <property type="evidence" value="ECO:0007669"/>
    <property type="project" value="UniProtKB-KW"/>
</dbReference>
<dbReference type="SUPFAM" id="SSF53335">
    <property type="entry name" value="S-adenosyl-L-methionine-dependent methyltransferases"/>
    <property type="match status" value="1"/>
</dbReference>
<name>A0A7W3R9R8_9ACTN</name>
<gene>
    <name evidence="1" type="ORF">HNR21_003938</name>
</gene>
<proteinExistence type="predicted"/>
<dbReference type="InterPro" id="IPR029063">
    <property type="entry name" value="SAM-dependent_MTases_sf"/>
</dbReference>
<protein>
    <submittedName>
        <fullName evidence="1">O-methyltransferase involved in polyketide biosynthesis</fullName>
    </submittedName>
</protein>
<dbReference type="Pfam" id="PF04672">
    <property type="entry name" value="Methyltransf_19"/>
    <property type="match status" value="1"/>
</dbReference>
<dbReference type="EMBL" id="JACJII010000001">
    <property type="protein sequence ID" value="MBA9005056.1"/>
    <property type="molecule type" value="Genomic_DNA"/>
</dbReference>
<keyword evidence="1" id="KW-0489">Methyltransferase</keyword>
<dbReference type="RefSeq" id="WP_182706345.1">
    <property type="nucleotide sequence ID" value="NZ_JACJII010000001.1"/>
</dbReference>
<sequence length="263" mass="28455">MPSDKPDIDVTQPTPAGVYDYLLGGTDNYSGDRRAAHAILDHVPEIRSDARANRNFLIRVVRHLVSAGIEQFIDLGSGLPTAENVHEVAQAANPDARVVYVDFDPRVLPHARALLGSTEGRTAYVQEDIRNVSDVLEAPETRQLIDMSKPVGLLAAAVLHFIPDEHDPAGIVARYVERLPSGSYLAISSGSSSGTPPELLARIDQVFANAPNPLYFRPREVIAGFFGDLELVDPGLVHVKDWPVPDPDTKTTLAAYGGVARVP</sequence>
<dbReference type="Proteomes" id="UP000539313">
    <property type="component" value="Unassembled WGS sequence"/>
</dbReference>
<comment type="caution">
    <text evidence="1">The sequence shown here is derived from an EMBL/GenBank/DDBJ whole genome shotgun (WGS) entry which is preliminary data.</text>
</comment>
<dbReference type="InterPro" id="IPR006764">
    <property type="entry name" value="SAM_dep_MeTrfase_SAV2177_type"/>
</dbReference>
<dbReference type="GO" id="GO:0008168">
    <property type="term" value="F:methyltransferase activity"/>
    <property type="evidence" value="ECO:0007669"/>
    <property type="project" value="UniProtKB-KW"/>
</dbReference>
<evidence type="ECO:0000313" key="2">
    <source>
        <dbReference type="Proteomes" id="UP000539313"/>
    </source>
</evidence>
<reference evidence="1 2" key="1">
    <citation type="submission" date="2020-08" db="EMBL/GenBank/DDBJ databases">
        <title>Sequencing the genomes of 1000 actinobacteria strains.</title>
        <authorList>
            <person name="Klenk H.-P."/>
        </authorList>
    </citation>
    <scope>NUCLEOTIDE SEQUENCE [LARGE SCALE GENOMIC DNA]</scope>
    <source>
        <strain evidence="1 2">DSM 45823</strain>
    </source>
</reference>
<keyword evidence="2" id="KW-1185">Reference proteome</keyword>
<organism evidence="1 2">
    <name type="scientific">Thermomonospora cellulosilytica</name>
    <dbReference type="NCBI Taxonomy" id="1411118"/>
    <lineage>
        <taxon>Bacteria</taxon>
        <taxon>Bacillati</taxon>
        <taxon>Actinomycetota</taxon>
        <taxon>Actinomycetes</taxon>
        <taxon>Streptosporangiales</taxon>
        <taxon>Thermomonosporaceae</taxon>
        <taxon>Thermomonospora</taxon>
    </lineage>
</organism>
<evidence type="ECO:0000313" key="1">
    <source>
        <dbReference type="EMBL" id="MBA9005056.1"/>
    </source>
</evidence>
<dbReference type="PIRSF" id="PIRSF017393">
    <property type="entry name" value="MTase_SAV2177"/>
    <property type="match status" value="1"/>
</dbReference>
<keyword evidence="1" id="KW-0808">Transferase</keyword>